<keyword evidence="7" id="KW-0472">Membrane</keyword>
<dbReference type="InParanoid" id="A0A1V9XBB7"/>
<keyword evidence="13" id="KW-0175">Coiled coil</keyword>
<gene>
    <name evidence="16" type="ORF">BIW11_11463</name>
</gene>
<dbReference type="InterPro" id="IPR010908">
    <property type="entry name" value="Longin_dom"/>
</dbReference>
<comment type="caution">
    <text evidence="16">The sequence shown here is derived from an EMBL/GenBank/DDBJ whole genome shotgun (WGS) entry which is preliminary data.</text>
</comment>
<dbReference type="InterPro" id="IPR001388">
    <property type="entry name" value="Synaptobrevin-like"/>
</dbReference>
<dbReference type="PANTHER" id="PTHR45806:SF1">
    <property type="entry name" value="SYNAPTOBREVIN HOMOLOG YKT6"/>
    <property type="match status" value="1"/>
</dbReference>
<evidence type="ECO:0000256" key="5">
    <source>
        <dbReference type="ARBA" id="ARBA00022475"/>
    </source>
</evidence>
<evidence type="ECO:0000256" key="3">
    <source>
        <dbReference type="ARBA" id="ARBA00004444"/>
    </source>
</evidence>
<keyword evidence="5" id="KW-1003">Cell membrane</keyword>
<dbReference type="CDD" id="cd14824">
    <property type="entry name" value="Longin"/>
    <property type="match status" value="1"/>
</dbReference>
<dbReference type="InterPro" id="IPR045848">
    <property type="entry name" value="R-SNARE_YKT6"/>
</dbReference>
<keyword evidence="6" id="KW-0488">Methylation</keyword>
<evidence type="ECO:0000256" key="8">
    <source>
        <dbReference type="ARBA" id="ARBA00023139"/>
    </source>
</evidence>
<evidence type="ECO:0000256" key="2">
    <source>
        <dbReference type="ARBA" id="ARBA00004342"/>
    </source>
</evidence>
<evidence type="ECO:0000256" key="4">
    <source>
        <dbReference type="ARBA" id="ARBA00008025"/>
    </source>
</evidence>
<keyword evidence="17" id="KW-1185">Reference proteome</keyword>
<feature type="domain" description="V-SNARE coiled-coil homology" evidence="15">
    <location>
        <begin position="137"/>
        <end position="208"/>
    </location>
</feature>
<evidence type="ECO:0000259" key="15">
    <source>
        <dbReference type="PROSITE" id="PS50892"/>
    </source>
</evidence>
<dbReference type="PRINTS" id="PR00219">
    <property type="entry name" value="SYNAPTOBREVN"/>
</dbReference>
<dbReference type="SUPFAM" id="SSF58038">
    <property type="entry name" value="SNARE fusion complex"/>
    <property type="match status" value="1"/>
</dbReference>
<evidence type="ECO:0000256" key="6">
    <source>
        <dbReference type="ARBA" id="ARBA00022481"/>
    </source>
</evidence>
<dbReference type="SMART" id="SM01270">
    <property type="entry name" value="Longin"/>
    <property type="match status" value="1"/>
</dbReference>
<dbReference type="GO" id="GO:0005484">
    <property type="term" value="F:SNAP receptor activity"/>
    <property type="evidence" value="ECO:0007669"/>
    <property type="project" value="TreeGrafter"/>
</dbReference>
<evidence type="ECO:0000256" key="11">
    <source>
        <dbReference type="ARBA" id="ARBA00025256"/>
    </source>
</evidence>
<keyword evidence="8" id="KW-0564">Palmitate</keyword>
<evidence type="ECO:0000256" key="10">
    <source>
        <dbReference type="ARBA" id="ARBA00023289"/>
    </source>
</evidence>
<dbReference type="GO" id="GO:0006888">
    <property type="term" value="P:endoplasmic reticulum to Golgi vesicle-mediated transport"/>
    <property type="evidence" value="ECO:0007669"/>
    <property type="project" value="TreeGrafter"/>
</dbReference>
<dbReference type="Pfam" id="PF13774">
    <property type="entry name" value="Longin"/>
    <property type="match status" value="1"/>
</dbReference>
<dbReference type="Pfam" id="PF00957">
    <property type="entry name" value="Synaptobrevin"/>
    <property type="match status" value="1"/>
</dbReference>
<dbReference type="GO" id="GO:0005886">
    <property type="term" value="C:plasma membrane"/>
    <property type="evidence" value="ECO:0007669"/>
    <property type="project" value="UniProtKB-SubCell"/>
</dbReference>
<evidence type="ECO:0000256" key="7">
    <source>
        <dbReference type="ARBA" id="ARBA00023136"/>
    </source>
</evidence>
<dbReference type="EMBL" id="MNPL01016566">
    <property type="protein sequence ID" value="OQR70693.1"/>
    <property type="molecule type" value="Genomic_DNA"/>
</dbReference>
<dbReference type="InterPro" id="IPR042855">
    <property type="entry name" value="V_SNARE_CC"/>
</dbReference>
<proteinExistence type="inferred from homology"/>
<dbReference type="Proteomes" id="UP000192247">
    <property type="component" value="Unassembled WGS sequence"/>
</dbReference>
<organism evidence="16 17">
    <name type="scientific">Tropilaelaps mercedesae</name>
    <dbReference type="NCBI Taxonomy" id="418985"/>
    <lineage>
        <taxon>Eukaryota</taxon>
        <taxon>Metazoa</taxon>
        <taxon>Ecdysozoa</taxon>
        <taxon>Arthropoda</taxon>
        <taxon>Chelicerata</taxon>
        <taxon>Arachnida</taxon>
        <taxon>Acari</taxon>
        <taxon>Parasitiformes</taxon>
        <taxon>Mesostigmata</taxon>
        <taxon>Gamasina</taxon>
        <taxon>Dermanyssoidea</taxon>
        <taxon>Laelapidae</taxon>
        <taxon>Tropilaelaps</taxon>
    </lineage>
</organism>
<keyword evidence="9" id="KW-0449">Lipoprotein</keyword>
<reference evidence="16 17" key="1">
    <citation type="journal article" date="2017" name="Gigascience">
        <title>Draft genome of the honey bee ectoparasitic mite, Tropilaelaps mercedesae, is shaped by the parasitic life history.</title>
        <authorList>
            <person name="Dong X."/>
            <person name="Armstrong S.D."/>
            <person name="Xia D."/>
            <person name="Makepeace B.L."/>
            <person name="Darby A.C."/>
            <person name="Kadowaki T."/>
        </authorList>
    </citation>
    <scope>NUCLEOTIDE SEQUENCE [LARGE SCALE GENOMIC DNA]</scope>
    <source>
        <strain evidence="16">Wuxi-XJTLU</strain>
    </source>
</reference>
<comment type="similarity">
    <text evidence="4">Belongs to the synaptobrevin family.</text>
</comment>
<dbReference type="InterPro" id="IPR011012">
    <property type="entry name" value="Longin-like_dom_sf"/>
</dbReference>
<dbReference type="SUPFAM" id="SSF64356">
    <property type="entry name" value="SNARE-like"/>
    <property type="match status" value="1"/>
</dbReference>
<dbReference type="PANTHER" id="PTHR45806">
    <property type="entry name" value="SYNAPTOBREVIN HOMOLOG YKT6"/>
    <property type="match status" value="1"/>
</dbReference>
<evidence type="ECO:0000256" key="12">
    <source>
        <dbReference type="ARBA" id="ARBA00025701"/>
    </source>
</evidence>
<dbReference type="AlphaFoldDB" id="A0A1V9XBB7"/>
<comment type="function">
    <text evidence="11">Vesicular soluble NSF attachment protein receptor (v-SNARE) mediating vesicle docking and fusion to a specific acceptor cellular compartment. Functions in endoplasmic reticulum to Golgi transport; as part of a SNARE complex composed of GOSR1, GOSR2 and STX5. Functions in early/recycling endosome to TGN transport; as part of a SNARE complex composed of BET1L, GOSR1 and STX5. Has a S-palmitoyl transferase activity.</text>
</comment>
<dbReference type="Gene3D" id="1.20.5.110">
    <property type="match status" value="1"/>
</dbReference>
<dbReference type="PROSITE" id="PS50859">
    <property type="entry name" value="LONGIN"/>
    <property type="match status" value="1"/>
</dbReference>
<evidence type="ECO:0000256" key="13">
    <source>
        <dbReference type="PROSITE-ProRule" id="PRU00290"/>
    </source>
</evidence>
<evidence type="ECO:0000256" key="1">
    <source>
        <dbReference type="ARBA" id="ARBA00004198"/>
    </source>
</evidence>
<dbReference type="Gene3D" id="3.30.450.50">
    <property type="entry name" value="Longin domain"/>
    <property type="match status" value="1"/>
</dbReference>
<evidence type="ECO:0000313" key="17">
    <source>
        <dbReference type="Proteomes" id="UP000192247"/>
    </source>
</evidence>
<name>A0A1V9XBB7_9ACAR</name>
<keyword evidence="10" id="KW-0636">Prenylation</keyword>
<dbReference type="GO" id="GO:0030659">
    <property type="term" value="C:cytoplasmic vesicle membrane"/>
    <property type="evidence" value="ECO:0007669"/>
    <property type="project" value="UniProtKB-SubCell"/>
</dbReference>
<dbReference type="FunCoup" id="A0A1V9XBB7">
    <property type="interactions" value="2084"/>
</dbReference>
<sequence length="231" mass="25819">MVKLFHIAVLYKYQTKVTLLTAVSDLSSIGFFQRSSAAEFMKFTSSVVVERTQLSTRTTIKEGEYMCHCYSRSDGLSGVLISDHEYPNRVAHTFISKILDDFAAKHSPGTWSSGAMLTLPGLDAQLAKYQNPNQADAMSRIQADLDETKIILHNTIEAVLERGEKLDDLVAKSDDLSAQSKMFYKTVSEILFLMGACERDVRRAWWLRAFACALLAEETRRCTGSMAVAQP</sequence>
<evidence type="ECO:0000256" key="9">
    <source>
        <dbReference type="ARBA" id="ARBA00023288"/>
    </source>
</evidence>
<dbReference type="GO" id="GO:0000139">
    <property type="term" value="C:Golgi membrane"/>
    <property type="evidence" value="ECO:0007669"/>
    <property type="project" value="UniProtKB-SubCell"/>
</dbReference>
<dbReference type="STRING" id="418985.A0A1V9XBB7"/>
<accession>A0A1V9XBB7</accession>
<protein>
    <submittedName>
        <fullName evidence="16">SynaptobrevinYKT6-like</fullName>
    </submittedName>
</protein>
<evidence type="ECO:0000259" key="14">
    <source>
        <dbReference type="PROSITE" id="PS50859"/>
    </source>
</evidence>
<feature type="domain" description="Longin" evidence="14">
    <location>
        <begin position="9"/>
        <end position="130"/>
    </location>
</feature>
<dbReference type="PROSITE" id="PS50892">
    <property type="entry name" value="V_SNARE"/>
    <property type="match status" value="1"/>
</dbReference>
<comment type="subcellular location">
    <subcellularLocation>
        <location evidence="2">Cell membrane</location>
        <topology evidence="2">Lipid-anchor</topology>
        <orientation evidence="2">Cytoplasmic side</orientation>
    </subcellularLocation>
    <subcellularLocation>
        <location evidence="12">Cytoplasmic vesicle membrane</location>
        <topology evidence="12">Lipid-anchor</topology>
        <orientation evidence="12">Cytoplasmic side</orientation>
    </subcellularLocation>
    <subcellularLocation>
        <location evidence="3">Golgi apparatus membrane</location>
        <topology evidence="3">Lipid-anchor</topology>
        <orientation evidence="3">Cytoplasmic side</orientation>
    </subcellularLocation>
    <subcellularLocation>
        <location evidence="1">Golgi apparatus</location>
        <location evidence="1">trans-Golgi network membrane</location>
    </subcellularLocation>
</comment>
<dbReference type="OrthoDB" id="27923at2759"/>
<evidence type="ECO:0000313" key="16">
    <source>
        <dbReference type="EMBL" id="OQR70693.1"/>
    </source>
</evidence>
<dbReference type="CDD" id="cd15867">
    <property type="entry name" value="R-SNARE_YKT6"/>
    <property type="match status" value="1"/>
</dbReference>